<evidence type="ECO:0000313" key="3">
    <source>
        <dbReference type="EMBL" id="SEP91930.1"/>
    </source>
</evidence>
<dbReference type="Gene3D" id="2.60.120.860">
    <property type="match status" value="1"/>
</dbReference>
<protein>
    <submittedName>
        <fullName evidence="3">Putative phage tail component, N-terminal domain-containing protein</fullName>
    </submittedName>
</protein>
<evidence type="ECO:0000313" key="4">
    <source>
        <dbReference type="Proteomes" id="UP000198833"/>
    </source>
</evidence>
<dbReference type="STRING" id="89093.SAMN04488558_10388"/>
<evidence type="ECO:0000259" key="1">
    <source>
        <dbReference type="Pfam" id="PF05709"/>
    </source>
</evidence>
<reference evidence="3 4" key="1">
    <citation type="submission" date="2016-10" db="EMBL/GenBank/DDBJ databases">
        <authorList>
            <person name="de Groot N.N."/>
        </authorList>
    </citation>
    <scope>NUCLEOTIDE SEQUENCE [LARGE SCALE GENOMIC DNA]</scope>
    <source>
        <strain evidence="3 4">DSM 15695</strain>
    </source>
</reference>
<organism evidence="3 4">
    <name type="scientific">Ignavigranum ruoffiae</name>
    <dbReference type="NCBI Taxonomy" id="89093"/>
    <lineage>
        <taxon>Bacteria</taxon>
        <taxon>Bacillati</taxon>
        <taxon>Bacillota</taxon>
        <taxon>Bacilli</taxon>
        <taxon>Lactobacillales</taxon>
        <taxon>Aerococcaceae</taxon>
        <taxon>Ignavigranum</taxon>
    </lineage>
</organism>
<accession>A0A1H9BSJ4</accession>
<dbReference type="OrthoDB" id="3078561at2"/>
<dbReference type="EMBL" id="FOEN01000003">
    <property type="protein sequence ID" value="SEP91930.1"/>
    <property type="molecule type" value="Genomic_DNA"/>
</dbReference>
<dbReference type="Pfam" id="PF05709">
    <property type="entry name" value="Sipho_tail"/>
    <property type="match status" value="1"/>
</dbReference>
<feature type="domain" description="Siphovirus-type tail component C-terminal" evidence="2">
    <location>
        <begin position="489"/>
        <end position="557"/>
    </location>
</feature>
<gene>
    <name evidence="3" type="ORF">SAMN04488558_10388</name>
</gene>
<proteinExistence type="predicted"/>
<evidence type="ECO:0000259" key="2">
    <source>
        <dbReference type="Pfam" id="PF22768"/>
    </source>
</evidence>
<dbReference type="InterPro" id="IPR054738">
    <property type="entry name" value="Siphovirus-type_tail_C"/>
</dbReference>
<dbReference type="Proteomes" id="UP000198833">
    <property type="component" value="Unassembled WGS sequence"/>
</dbReference>
<dbReference type="InterPro" id="IPR006520">
    <property type="entry name" value="Dit_BPSPP_N"/>
</dbReference>
<sequence length="571" mass="64907">MYLKGYYDDVEFTKYCIINNVTPTLMAPRDNNFITNTSLSGSKFYQTRLGQIKLEVDITIKNDVMDNLDQLNKILFSTEPKKLRFSNRNDRYLLAIIDGEVQFSSSNKAGKAKITFISPDYFWRDVKGLTFVELEEGLGILENKGTAPTYPYFDLYFGRDCGYLCIMSPNGFISLGNPTQEDNIIVPPSEIAIDEPIVSSKGKLVGWTEINDAKTWIPDYNKISSGNKPYYTDSAVWVDMNEVGTDSKWYGHAFVKEFDKGKLEQEADIMTARMRVDASNIGQGRTMALLFVIMDENNIPIMTTSVYDTGDGKNELTVTCKIRDNRPGYEKYSKIIRTNKLKNLNGNIKMEKRGNLFSWLIQSDKTTMTQNNKIRVGQVVHIKKSATHAETGHPILNGYHDLDYTVGTSKTGADGSVAYRLDNGGWPIYWIYERDIEEAQTITKTTQPQIINETLYDSNLAQLRPKKVFFWQGAWGGTKPYEQFYVGNIRVDRHYTDRIHDVKNTFKSGDHLYINNETGEILVNGSNFTGAHDYDSRFFTIDGGPTAIKVITSSWADMPKIIAGFESRWLS</sequence>
<dbReference type="AlphaFoldDB" id="A0A1H9BSJ4"/>
<dbReference type="Gene3D" id="2.40.30.200">
    <property type="match status" value="1"/>
</dbReference>
<dbReference type="InterPro" id="IPR008841">
    <property type="entry name" value="Siphovirus-type_tail_N"/>
</dbReference>
<feature type="domain" description="Siphovirus-type tail component RIFT-related" evidence="1">
    <location>
        <begin position="19"/>
        <end position="117"/>
    </location>
</feature>
<dbReference type="RefSeq" id="WP_092570847.1">
    <property type="nucleotide sequence ID" value="NZ_FOEN01000003.1"/>
</dbReference>
<name>A0A1H9BSJ4_9LACT</name>
<dbReference type="Pfam" id="PF22768">
    <property type="entry name" value="SPP1_Dit"/>
    <property type="match status" value="1"/>
</dbReference>
<dbReference type="NCBIfam" id="TIGR01633">
    <property type="entry name" value="phi3626_gp14_N"/>
    <property type="match status" value="1"/>
</dbReference>
<keyword evidence="4" id="KW-1185">Reference proteome</keyword>